<dbReference type="Pfam" id="PF14085">
    <property type="entry name" value="DUF4265"/>
    <property type="match status" value="1"/>
</dbReference>
<dbReference type="AlphaFoldDB" id="A0A4Q7MTK1"/>
<name>A0A4Q7MTK1_9BACT</name>
<dbReference type="EMBL" id="SGXA01000002">
    <property type="protein sequence ID" value="RZS71947.1"/>
    <property type="molecule type" value="Genomic_DNA"/>
</dbReference>
<evidence type="ECO:0000313" key="2">
    <source>
        <dbReference type="Proteomes" id="UP000293874"/>
    </source>
</evidence>
<reference evidence="1 2" key="1">
    <citation type="submission" date="2019-02" db="EMBL/GenBank/DDBJ databases">
        <title>Genomic Encyclopedia of Type Strains, Phase IV (KMG-IV): sequencing the most valuable type-strain genomes for metagenomic binning, comparative biology and taxonomic classification.</title>
        <authorList>
            <person name="Goeker M."/>
        </authorList>
    </citation>
    <scope>NUCLEOTIDE SEQUENCE [LARGE SCALE GENOMIC DNA]</scope>
    <source>
        <strain evidence="1 2">DSM 18116</strain>
    </source>
</reference>
<protein>
    <submittedName>
        <fullName evidence="1">Uncharacterized protein DUF4265</fullName>
    </submittedName>
</protein>
<gene>
    <name evidence="1" type="ORF">EV199_3860</name>
</gene>
<evidence type="ECO:0000313" key="1">
    <source>
        <dbReference type="EMBL" id="RZS71947.1"/>
    </source>
</evidence>
<dbReference type="RefSeq" id="WP_165434918.1">
    <property type="nucleotide sequence ID" value="NZ_SGXA01000002.1"/>
</dbReference>
<organism evidence="1 2">
    <name type="scientific">Pseudobacter ginsenosidimutans</name>
    <dbReference type="NCBI Taxonomy" id="661488"/>
    <lineage>
        <taxon>Bacteria</taxon>
        <taxon>Pseudomonadati</taxon>
        <taxon>Bacteroidota</taxon>
        <taxon>Chitinophagia</taxon>
        <taxon>Chitinophagales</taxon>
        <taxon>Chitinophagaceae</taxon>
        <taxon>Pseudobacter</taxon>
    </lineage>
</organism>
<sequence length="141" mass="16321">MSDCYIVFTFRDQYGDFQIERLRASQAGSCYQVESIPQFTPSVSRGDIVSAVMEEDELHFEMVMDASGNSTIQVYFFDETQMESVFEYITARGCNWEAHPEKKLLAVNVPDSVQYSPLQLYFEKGEEEGKWTFKESCLSHY</sequence>
<dbReference type="InterPro" id="IPR025361">
    <property type="entry name" value="DUF4265"/>
</dbReference>
<proteinExistence type="predicted"/>
<comment type="caution">
    <text evidence="1">The sequence shown here is derived from an EMBL/GenBank/DDBJ whole genome shotgun (WGS) entry which is preliminary data.</text>
</comment>
<accession>A0A4Q7MTK1</accession>
<dbReference type="Proteomes" id="UP000293874">
    <property type="component" value="Unassembled WGS sequence"/>
</dbReference>
<keyword evidence="2" id="KW-1185">Reference proteome</keyword>